<dbReference type="NCBIfam" id="TIGR03619">
    <property type="entry name" value="F420_Rv2161c"/>
    <property type="match status" value="1"/>
</dbReference>
<sequence>MSTLPAKLSISTPVVTMFPGVSADWEVDASIEDIARVAEAADRLGYHHLTCSEHIALPAAEQARRGARYWDPLATFGFLAARTQRIRLATNVLVLGYHHPLEIAKRYGTLDKVSNGRLILGVGVGSLKEEFDLIGAPFDDRGVRGDDALRALRAALSVAVPAYHGEFYSFDGMVVDPCAVQPRVPLWIGGRTLRSLRRAVNLTDGWAPFTVSLPQAREWLDRCDLPPDFDVVLGPAHRLDPLNEPDRARDLIAETLAHGATIVSATFRHDSLQHYLENLHALAELNAG</sequence>
<dbReference type="Gene3D" id="3.20.20.30">
    <property type="entry name" value="Luciferase-like domain"/>
    <property type="match status" value="1"/>
</dbReference>
<evidence type="ECO:0000313" key="7">
    <source>
        <dbReference type="Proteomes" id="UP000051677"/>
    </source>
</evidence>
<dbReference type="Pfam" id="PF00296">
    <property type="entry name" value="Bac_luciferase"/>
    <property type="match status" value="1"/>
</dbReference>
<dbReference type="InterPro" id="IPR050172">
    <property type="entry name" value="SsuD_RutA_monooxygenase"/>
</dbReference>
<feature type="domain" description="Luciferase-like" evidence="5">
    <location>
        <begin position="25"/>
        <end position="223"/>
    </location>
</feature>
<dbReference type="SUPFAM" id="SSF51679">
    <property type="entry name" value="Bacterial luciferase-like"/>
    <property type="match status" value="1"/>
</dbReference>
<dbReference type="EMBL" id="LKTM01000361">
    <property type="protein sequence ID" value="KQH76050.1"/>
    <property type="molecule type" value="Genomic_DNA"/>
</dbReference>
<name>A0A0Q2LJK6_MYCGO</name>
<comment type="caution">
    <text evidence="6">The sequence shown here is derived from an EMBL/GenBank/DDBJ whole genome shotgun (WGS) entry which is preliminary data.</text>
</comment>
<reference evidence="6 7" key="1">
    <citation type="submission" date="2015-10" db="EMBL/GenBank/DDBJ databases">
        <title>Mycobacterium gordonae draft genome assembly.</title>
        <authorList>
            <person name="Ustinova V."/>
            <person name="Smirnova T."/>
            <person name="Blagodatskikh K."/>
            <person name="Varlamov D."/>
            <person name="Larionova E."/>
            <person name="Chernousova L."/>
        </authorList>
    </citation>
    <scope>NUCLEOTIDE SEQUENCE [LARGE SCALE GENOMIC DNA]</scope>
    <source>
        <strain evidence="6 7">CTRI 14-8773</strain>
    </source>
</reference>
<evidence type="ECO:0000256" key="3">
    <source>
        <dbReference type="ARBA" id="ARBA00023002"/>
    </source>
</evidence>
<keyword evidence="3" id="KW-0560">Oxidoreductase</keyword>
<dbReference type="InterPro" id="IPR011251">
    <property type="entry name" value="Luciferase-like_dom"/>
</dbReference>
<dbReference type="AlphaFoldDB" id="A0A0Q2LJK6"/>
<dbReference type="OrthoDB" id="4074025at2"/>
<evidence type="ECO:0000256" key="2">
    <source>
        <dbReference type="ARBA" id="ARBA00022643"/>
    </source>
</evidence>
<evidence type="ECO:0000256" key="1">
    <source>
        <dbReference type="ARBA" id="ARBA00022630"/>
    </source>
</evidence>
<dbReference type="PANTHER" id="PTHR42847">
    <property type="entry name" value="ALKANESULFONATE MONOOXYGENASE"/>
    <property type="match status" value="1"/>
</dbReference>
<protein>
    <submittedName>
        <fullName evidence="6">Luciferase</fullName>
    </submittedName>
</protein>
<dbReference type="InterPro" id="IPR036661">
    <property type="entry name" value="Luciferase-like_sf"/>
</dbReference>
<dbReference type="STRING" id="1778.A9W97_22625"/>
<proteinExistence type="predicted"/>
<evidence type="ECO:0000259" key="5">
    <source>
        <dbReference type="Pfam" id="PF00296"/>
    </source>
</evidence>
<keyword evidence="2" id="KW-0288">FMN</keyword>
<dbReference type="PANTHER" id="PTHR42847:SF4">
    <property type="entry name" value="ALKANESULFONATE MONOOXYGENASE-RELATED"/>
    <property type="match status" value="1"/>
</dbReference>
<evidence type="ECO:0000313" key="6">
    <source>
        <dbReference type="EMBL" id="KQH76050.1"/>
    </source>
</evidence>
<accession>A0A0Q2LJK6</accession>
<gene>
    <name evidence="6" type="ORF">AO501_18745</name>
</gene>
<dbReference type="Proteomes" id="UP000051677">
    <property type="component" value="Unassembled WGS sequence"/>
</dbReference>
<keyword evidence="4" id="KW-0503">Monooxygenase</keyword>
<dbReference type="GO" id="GO:0008726">
    <property type="term" value="F:alkanesulfonate monooxygenase activity"/>
    <property type="evidence" value="ECO:0007669"/>
    <property type="project" value="TreeGrafter"/>
</dbReference>
<dbReference type="GO" id="GO:0046306">
    <property type="term" value="P:alkanesulfonate catabolic process"/>
    <property type="evidence" value="ECO:0007669"/>
    <property type="project" value="TreeGrafter"/>
</dbReference>
<organism evidence="6 7">
    <name type="scientific">Mycobacterium gordonae</name>
    <dbReference type="NCBI Taxonomy" id="1778"/>
    <lineage>
        <taxon>Bacteria</taxon>
        <taxon>Bacillati</taxon>
        <taxon>Actinomycetota</taxon>
        <taxon>Actinomycetes</taxon>
        <taxon>Mycobacteriales</taxon>
        <taxon>Mycobacteriaceae</taxon>
        <taxon>Mycobacterium</taxon>
    </lineage>
</organism>
<dbReference type="InterPro" id="IPR019921">
    <property type="entry name" value="Lucif-like_OxRdtase_Rv2161c"/>
</dbReference>
<dbReference type="RefSeq" id="WP_055581065.1">
    <property type="nucleotide sequence ID" value="NZ_LKTM01000361.1"/>
</dbReference>
<evidence type="ECO:0000256" key="4">
    <source>
        <dbReference type="ARBA" id="ARBA00023033"/>
    </source>
</evidence>
<keyword evidence="1" id="KW-0285">Flavoprotein</keyword>